<evidence type="ECO:0000256" key="2">
    <source>
        <dbReference type="ARBA" id="ARBA00023157"/>
    </source>
</evidence>
<sequence length="235" mass="26213">MDLTSSSVALLVSKLQYFEYTSLNVTCEGFFKDKINWRVLRNIKTKTKSPCVKDSSHYGACHIPMLYAADSGEYWCESEDRRSESVTITVTAVFLESPDQPVSKGENVTLFCRDKMATSNYTSSFYKDDEMIGKSSTGMMTLDKVSKLDEGVYKCQTSEDRESEEQWLAVGVEESEVAMTVYSEITDVGPHMRNPNGISQKHCTKVTTAANSNTSDELEKGQVNGKEVGMADGFR</sequence>
<comment type="caution">
    <text evidence="4">The sequence shown here is derived from an EMBL/GenBank/DDBJ whole genome shotgun (WGS) entry which is preliminary data.</text>
</comment>
<dbReference type="PANTHER" id="PTHR11481">
    <property type="entry name" value="IMMUNOGLOBULIN FC RECEPTOR"/>
    <property type="match status" value="1"/>
</dbReference>
<keyword evidence="2" id="KW-1015">Disulfide bond</keyword>
<dbReference type="InterPro" id="IPR007110">
    <property type="entry name" value="Ig-like_dom"/>
</dbReference>
<dbReference type="InterPro" id="IPR013783">
    <property type="entry name" value="Ig-like_fold"/>
</dbReference>
<dbReference type="GO" id="GO:0006955">
    <property type="term" value="P:immune response"/>
    <property type="evidence" value="ECO:0007669"/>
    <property type="project" value="TreeGrafter"/>
</dbReference>
<dbReference type="AlphaFoldDB" id="A0AAW0NVD4"/>
<keyword evidence="1" id="KW-0732">Signal</keyword>
<dbReference type="Proteomes" id="UP001460270">
    <property type="component" value="Unassembled WGS sequence"/>
</dbReference>
<evidence type="ECO:0000259" key="3">
    <source>
        <dbReference type="PROSITE" id="PS50835"/>
    </source>
</evidence>
<dbReference type="GO" id="GO:0004888">
    <property type="term" value="F:transmembrane signaling receptor activity"/>
    <property type="evidence" value="ECO:0007669"/>
    <property type="project" value="TreeGrafter"/>
</dbReference>
<feature type="domain" description="Ig-like" evidence="3">
    <location>
        <begin position="84"/>
        <end position="171"/>
    </location>
</feature>
<dbReference type="Gene3D" id="2.60.40.10">
    <property type="entry name" value="Immunoglobulins"/>
    <property type="match status" value="2"/>
</dbReference>
<dbReference type="InterPro" id="IPR050488">
    <property type="entry name" value="Ig_Fc_receptor"/>
</dbReference>
<dbReference type="GO" id="GO:0009897">
    <property type="term" value="C:external side of plasma membrane"/>
    <property type="evidence" value="ECO:0007669"/>
    <property type="project" value="TreeGrafter"/>
</dbReference>
<dbReference type="SUPFAM" id="SSF48726">
    <property type="entry name" value="Immunoglobulin"/>
    <property type="match status" value="1"/>
</dbReference>
<proteinExistence type="predicted"/>
<keyword evidence="5" id="KW-1185">Reference proteome</keyword>
<protein>
    <recommendedName>
        <fullName evidence="3">Ig-like domain-containing protein</fullName>
    </recommendedName>
</protein>
<dbReference type="PANTHER" id="PTHR11481:SF64">
    <property type="entry name" value="FC RECEPTOR-LIKE PROTEIN 4"/>
    <property type="match status" value="1"/>
</dbReference>
<name>A0AAW0NVD4_9GOBI</name>
<gene>
    <name evidence="4" type="ORF">WMY93_014735</name>
</gene>
<evidence type="ECO:0000313" key="5">
    <source>
        <dbReference type="Proteomes" id="UP001460270"/>
    </source>
</evidence>
<evidence type="ECO:0000256" key="1">
    <source>
        <dbReference type="ARBA" id="ARBA00022729"/>
    </source>
</evidence>
<dbReference type="InterPro" id="IPR003599">
    <property type="entry name" value="Ig_sub"/>
</dbReference>
<dbReference type="PROSITE" id="PS50835">
    <property type="entry name" value="IG_LIKE"/>
    <property type="match status" value="1"/>
</dbReference>
<dbReference type="InterPro" id="IPR036179">
    <property type="entry name" value="Ig-like_dom_sf"/>
</dbReference>
<evidence type="ECO:0000313" key="4">
    <source>
        <dbReference type="EMBL" id="KAK7910051.1"/>
    </source>
</evidence>
<accession>A0AAW0NVD4</accession>
<reference evidence="5" key="1">
    <citation type="submission" date="2024-04" db="EMBL/GenBank/DDBJ databases">
        <title>Salinicola lusitanus LLJ914,a marine bacterium isolated from the Okinawa Trough.</title>
        <authorList>
            <person name="Li J."/>
        </authorList>
    </citation>
    <scope>NUCLEOTIDE SEQUENCE [LARGE SCALE GENOMIC DNA]</scope>
</reference>
<dbReference type="SMART" id="SM00409">
    <property type="entry name" value="IG"/>
    <property type="match status" value="2"/>
</dbReference>
<organism evidence="4 5">
    <name type="scientific">Mugilogobius chulae</name>
    <name type="common">yellowstripe goby</name>
    <dbReference type="NCBI Taxonomy" id="88201"/>
    <lineage>
        <taxon>Eukaryota</taxon>
        <taxon>Metazoa</taxon>
        <taxon>Chordata</taxon>
        <taxon>Craniata</taxon>
        <taxon>Vertebrata</taxon>
        <taxon>Euteleostomi</taxon>
        <taxon>Actinopterygii</taxon>
        <taxon>Neopterygii</taxon>
        <taxon>Teleostei</taxon>
        <taxon>Neoteleostei</taxon>
        <taxon>Acanthomorphata</taxon>
        <taxon>Gobiaria</taxon>
        <taxon>Gobiiformes</taxon>
        <taxon>Gobioidei</taxon>
        <taxon>Gobiidae</taxon>
        <taxon>Gobionellinae</taxon>
        <taxon>Mugilogobius</taxon>
    </lineage>
</organism>
<dbReference type="GO" id="GO:0007166">
    <property type="term" value="P:cell surface receptor signaling pathway"/>
    <property type="evidence" value="ECO:0007669"/>
    <property type="project" value="TreeGrafter"/>
</dbReference>
<dbReference type="Pfam" id="PF13895">
    <property type="entry name" value="Ig_2"/>
    <property type="match status" value="1"/>
</dbReference>
<dbReference type="EMBL" id="JBBPFD010000010">
    <property type="protein sequence ID" value="KAK7910051.1"/>
    <property type="molecule type" value="Genomic_DNA"/>
</dbReference>